<gene>
    <name evidence="2" type="ORF">O181_094985</name>
</gene>
<proteinExistence type="predicted"/>
<feature type="compositionally biased region" description="Basic residues" evidence="1">
    <location>
        <begin position="108"/>
        <end position="120"/>
    </location>
</feature>
<dbReference type="AlphaFoldDB" id="A0A9Q3J311"/>
<name>A0A9Q3J311_9BASI</name>
<dbReference type="EMBL" id="AVOT02062178">
    <property type="protein sequence ID" value="MBW0555270.1"/>
    <property type="molecule type" value="Genomic_DNA"/>
</dbReference>
<protein>
    <submittedName>
        <fullName evidence="2">Uncharacterized protein</fullName>
    </submittedName>
</protein>
<feature type="compositionally biased region" description="Basic and acidic residues" evidence="1">
    <location>
        <begin position="88"/>
        <end position="100"/>
    </location>
</feature>
<evidence type="ECO:0000313" key="3">
    <source>
        <dbReference type="Proteomes" id="UP000765509"/>
    </source>
</evidence>
<keyword evidence="3" id="KW-1185">Reference proteome</keyword>
<dbReference type="Proteomes" id="UP000765509">
    <property type="component" value="Unassembled WGS sequence"/>
</dbReference>
<sequence>MPIISEPELELSMSDSNRYKSHSEGSNRHLYEPVQAVLHSVQGQGLGNVATNTPRSDELLAHSKKIPQRGGNSEILQWMESTIIQTSNEKDQAKPCHKEGGNQVRSPKPTHFHRKGRRTKKELEKNIFPKLQDSKNWKRCHGQCLQHGQNLDGIQGQAGTKNETMSFPKEITLSPDVVNTLTEIENSILPLEEIKNSLLSLQEINDNLLSLTKHVLENKKEIDNIKFIVENNKPNVSTKNTQKLIQGQQELYKYIKDIKDKTLTINYDVSIDNLTENLNKLSISVQKFEEKTSSHQKLLLDHVVKSDEARMNLKDDIQNEIRLITKKMGLT</sequence>
<reference evidence="2" key="1">
    <citation type="submission" date="2021-03" db="EMBL/GenBank/DDBJ databases">
        <title>Draft genome sequence of rust myrtle Austropuccinia psidii MF-1, a brazilian biotype.</title>
        <authorList>
            <person name="Quecine M.C."/>
            <person name="Pachon D.M.R."/>
            <person name="Bonatelli M.L."/>
            <person name="Correr F.H."/>
            <person name="Franceschini L.M."/>
            <person name="Leite T.F."/>
            <person name="Margarido G.R.A."/>
            <person name="Almeida C.A."/>
            <person name="Ferrarezi J.A."/>
            <person name="Labate C.A."/>
        </authorList>
    </citation>
    <scope>NUCLEOTIDE SEQUENCE</scope>
    <source>
        <strain evidence="2">MF-1</strain>
    </source>
</reference>
<organism evidence="2 3">
    <name type="scientific">Austropuccinia psidii MF-1</name>
    <dbReference type="NCBI Taxonomy" id="1389203"/>
    <lineage>
        <taxon>Eukaryota</taxon>
        <taxon>Fungi</taxon>
        <taxon>Dikarya</taxon>
        <taxon>Basidiomycota</taxon>
        <taxon>Pucciniomycotina</taxon>
        <taxon>Pucciniomycetes</taxon>
        <taxon>Pucciniales</taxon>
        <taxon>Sphaerophragmiaceae</taxon>
        <taxon>Austropuccinia</taxon>
    </lineage>
</organism>
<feature type="region of interest" description="Disordered" evidence="1">
    <location>
        <begin position="87"/>
        <end position="120"/>
    </location>
</feature>
<evidence type="ECO:0000313" key="2">
    <source>
        <dbReference type="EMBL" id="MBW0555270.1"/>
    </source>
</evidence>
<evidence type="ECO:0000256" key="1">
    <source>
        <dbReference type="SAM" id="MobiDB-lite"/>
    </source>
</evidence>
<accession>A0A9Q3J311</accession>
<comment type="caution">
    <text evidence="2">The sequence shown here is derived from an EMBL/GenBank/DDBJ whole genome shotgun (WGS) entry which is preliminary data.</text>
</comment>